<evidence type="ECO:0000313" key="4">
    <source>
        <dbReference type="Proteomes" id="UP001151760"/>
    </source>
</evidence>
<dbReference type="Pfam" id="PF07727">
    <property type="entry name" value="RVT_2"/>
    <property type="match status" value="1"/>
</dbReference>
<protein>
    <submittedName>
        <fullName evidence="3">Retrovirus-related pol polyprotein from transposon TNT 1-94</fullName>
    </submittedName>
</protein>
<dbReference type="InterPro" id="IPR036397">
    <property type="entry name" value="RNaseH_sf"/>
</dbReference>
<reference evidence="3" key="1">
    <citation type="journal article" date="2022" name="Int. J. Mol. Sci.">
        <title>Draft Genome of Tanacetum Coccineum: Genomic Comparison of Closely Related Tanacetum-Family Plants.</title>
        <authorList>
            <person name="Yamashiro T."/>
            <person name="Shiraishi A."/>
            <person name="Nakayama K."/>
            <person name="Satake H."/>
        </authorList>
    </citation>
    <scope>NUCLEOTIDE SEQUENCE</scope>
</reference>
<feature type="domain" description="Retroviral polymerase SH3-like" evidence="2">
    <location>
        <begin position="184"/>
        <end position="237"/>
    </location>
</feature>
<name>A0ABQ4Z534_9ASTR</name>
<evidence type="ECO:0000259" key="1">
    <source>
        <dbReference type="Pfam" id="PF07727"/>
    </source>
</evidence>
<comment type="caution">
    <text evidence="3">The sequence shown here is derived from an EMBL/GenBank/DDBJ whole genome shotgun (WGS) entry which is preliminary data.</text>
</comment>
<accession>A0ABQ4Z534</accession>
<dbReference type="InterPro" id="IPR013103">
    <property type="entry name" value="RVT_2"/>
</dbReference>
<gene>
    <name evidence="3" type="ORF">Tco_0751756</name>
</gene>
<evidence type="ECO:0000313" key="3">
    <source>
        <dbReference type="EMBL" id="GJS85215.1"/>
    </source>
</evidence>
<dbReference type="Proteomes" id="UP001151760">
    <property type="component" value="Unassembled WGS sequence"/>
</dbReference>
<dbReference type="EMBL" id="BQNB010011033">
    <property type="protein sequence ID" value="GJS85215.1"/>
    <property type="molecule type" value="Genomic_DNA"/>
</dbReference>
<feature type="domain" description="Reverse transcriptase Ty1/copia-type" evidence="1">
    <location>
        <begin position="281"/>
        <end position="357"/>
    </location>
</feature>
<dbReference type="Pfam" id="PF25597">
    <property type="entry name" value="SH3_retrovirus"/>
    <property type="match status" value="1"/>
</dbReference>
<dbReference type="InterPro" id="IPR057670">
    <property type="entry name" value="SH3_retrovirus"/>
</dbReference>
<reference evidence="3" key="2">
    <citation type="submission" date="2022-01" db="EMBL/GenBank/DDBJ databases">
        <authorList>
            <person name="Yamashiro T."/>
            <person name="Shiraishi A."/>
            <person name="Satake H."/>
            <person name="Nakayama K."/>
        </authorList>
    </citation>
    <scope>NUCLEOTIDE SEQUENCE</scope>
</reference>
<dbReference type="Gene3D" id="3.30.420.10">
    <property type="entry name" value="Ribonuclease H-like superfamily/Ribonuclease H"/>
    <property type="match status" value="1"/>
</dbReference>
<proteinExistence type="predicted"/>
<evidence type="ECO:0000259" key="2">
    <source>
        <dbReference type="Pfam" id="PF25597"/>
    </source>
</evidence>
<sequence length="362" mass="42421">MNTQYASNTLDSLYQELNDDNMSLEFQVLSLEKENEHLKLVYQNLFDSIKQIQAQTKLKTDSLQGKLNATISENAKLRAQLQAKFSEQKDELEDIETCLWYVNSGCSKHMTENLKLLINFVWKFMGTVHFGNDHVAAILVIVDDYSRYTWVHFLRSKDEAPKVIIKFLKQIQVLLQAIVIINGREDIRKLGAKGDIGFFIGYSFTSRAYRVYNRRTKKVMEMMNVTFDELSAMAYEQQNAEMCIYALSMSTMEPRNVKEAMTNAGWIEAMQDKLLQFKRLDVWELVPYPDNIKPLTLKWLFKNKLDEEKMVIRNKARLVVRGYRLEEGIDFKDSFSSVDRMEAIRIFLAYDAHKLLKVYQWT</sequence>
<keyword evidence="4" id="KW-1185">Reference proteome</keyword>
<organism evidence="3 4">
    <name type="scientific">Tanacetum coccineum</name>
    <dbReference type="NCBI Taxonomy" id="301880"/>
    <lineage>
        <taxon>Eukaryota</taxon>
        <taxon>Viridiplantae</taxon>
        <taxon>Streptophyta</taxon>
        <taxon>Embryophyta</taxon>
        <taxon>Tracheophyta</taxon>
        <taxon>Spermatophyta</taxon>
        <taxon>Magnoliopsida</taxon>
        <taxon>eudicotyledons</taxon>
        <taxon>Gunneridae</taxon>
        <taxon>Pentapetalae</taxon>
        <taxon>asterids</taxon>
        <taxon>campanulids</taxon>
        <taxon>Asterales</taxon>
        <taxon>Asteraceae</taxon>
        <taxon>Asteroideae</taxon>
        <taxon>Anthemideae</taxon>
        <taxon>Anthemidinae</taxon>
        <taxon>Tanacetum</taxon>
    </lineage>
</organism>